<dbReference type="Pfam" id="PF06082">
    <property type="entry name" value="YjbH"/>
    <property type="match status" value="1"/>
</dbReference>
<dbReference type="InterPro" id="IPR010344">
    <property type="entry name" value="YbjH"/>
</dbReference>
<evidence type="ECO:0000256" key="1">
    <source>
        <dbReference type="SAM" id="SignalP"/>
    </source>
</evidence>
<feature type="signal peptide" evidence="1">
    <location>
        <begin position="1"/>
        <end position="28"/>
    </location>
</feature>
<keyword evidence="1" id="KW-0732">Signal</keyword>
<sequence length="962" mass="106239">MNKIRTPFKLTALAALIGATIAPGHLLAAALTVQPEGTERLSALLARQGWLPGLIEPEYRLSSLLVLAPKSADAIEQQMIRDRAVQALRTANRNNTALQQVLQRVGAMPVNGRLQLESTDANYLQARPEYDPVLNSAYTVVLPQGTNTVTVLSDLGTCVVPHQPVAAAQAYIEACLGQQSAWKGWLGVDTQVDWTWVANPNGRVERLAVNGWNEQPQGAPAPGSWLWAPSRQVAGEQWQHEAIASFLATQGEFVPPTNSNHNTAKPLKQKALLPEFEVAEPKTLESSEPWYLSSSDWGVVGLLQTPTARMRPAGSYSATFSRTSPYSRYSFMLQPFDWMEAGFRYNNLTNRKFGVSATNPDQSFKDKNFDVKFRLLRENAYLPELSVGFRDVAGTGLFSGEYLVGSKRVGAVDFSLGIGWGSLGVGGGISNPFKVIGDSFDRRPNASFGLGGTVDSNTFFKGPAALFGGAQVQLPWEDWVLKLEVEGNDYQSEPFGNNLEQSTNVNVGLLHRVNDYMDFTLGYERGTEVMVALSFHEKLDTFGTPKLSDAPSPKVNEAPPVGPVSWSAVLEELKLQTGWVATKVQGDDGELKLLIDEADAGYWQYTVDRATAVLHKHAPAEYAWFNYEYQANGQKISQHIVDRNLWVRQRTTLLPNAWRDMPATKQRERIKYPYQTLFDNPQSPWKTSVSAGYRQILGGPDGFILYQISALGNVSYELTENTVASGRVRAALLDNFDKFTYTAPSNLPRVRTFQREYATTSDFTIPNLQLTHYGKLGSEVFYTTYGGLLEDMFAGVGGEVLYRPMNSPVAFGVDVNSVRQRSFEQDFGLRDYQVNTGHATLYWDTGFEDILVKTSVGQYLAGDKGATMDLSRVFENGVKMGAFFTRTNVSAAQFGEGSFDKGVYVTLPFDAFFTQSVAGTANLVFNPLTRDGGAKLSRSVELYDFTQARDPRLLRYANPAAQ</sequence>
<keyword evidence="3" id="KW-1185">Reference proteome</keyword>
<dbReference type="Proteomes" id="UP001329151">
    <property type="component" value="Chromosome"/>
</dbReference>
<organism evidence="2 3">
    <name type="scientific">Limnobacter thiooxidans</name>
    <dbReference type="NCBI Taxonomy" id="131080"/>
    <lineage>
        <taxon>Bacteria</taxon>
        <taxon>Pseudomonadati</taxon>
        <taxon>Pseudomonadota</taxon>
        <taxon>Betaproteobacteria</taxon>
        <taxon>Burkholderiales</taxon>
        <taxon>Burkholderiaceae</taxon>
        <taxon>Limnobacter</taxon>
    </lineage>
</organism>
<dbReference type="Gene3D" id="3.10.560.10">
    <property type="entry name" value="Outer membrane lipoprotein wza domain like"/>
    <property type="match status" value="1"/>
</dbReference>
<name>A0AA86IX84_9BURK</name>
<dbReference type="RefSeq" id="WP_338284644.1">
    <property type="nucleotide sequence ID" value="NZ_AP028947.1"/>
</dbReference>
<accession>A0AA86IX84</accession>
<dbReference type="KEGG" id="lto:RGQ30_02840"/>
<feature type="chain" id="PRO_5045428608" evidence="1">
    <location>
        <begin position="29"/>
        <end position="962"/>
    </location>
</feature>
<protein>
    <submittedName>
        <fullName evidence="2">YjbH domain-containing protein</fullName>
    </submittedName>
</protein>
<gene>
    <name evidence="2" type="ORF">RGQ30_02840</name>
</gene>
<evidence type="ECO:0000313" key="2">
    <source>
        <dbReference type="EMBL" id="BET24783.1"/>
    </source>
</evidence>
<reference evidence="2 3" key="1">
    <citation type="submission" date="2023-10" db="EMBL/GenBank/DDBJ databases">
        <title>Complete Genome Sequence of Limnobacter thiooxidans CS-K2T, Isolated from freshwater lake sediments in Bavaria, Germany.</title>
        <authorList>
            <person name="Naruki M."/>
            <person name="Watanabe A."/>
            <person name="Warashina T."/>
            <person name="Morita T."/>
            <person name="Arakawa K."/>
        </authorList>
    </citation>
    <scope>NUCLEOTIDE SEQUENCE [LARGE SCALE GENOMIC DNA]</scope>
    <source>
        <strain evidence="2 3">CS-K2</strain>
    </source>
</reference>
<dbReference type="EMBL" id="AP028947">
    <property type="protein sequence ID" value="BET24783.1"/>
    <property type="molecule type" value="Genomic_DNA"/>
</dbReference>
<proteinExistence type="predicted"/>
<dbReference type="AlphaFoldDB" id="A0AA86IX84"/>
<evidence type="ECO:0000313" key="3">
    <source>
        <dbReference type="Proteomes" id="UP001329151"/>
    </source>
</evidence>